<comment type="caution">
    <text evidence="1">The sequence shown here is derived from an EMBL/GenBank/DDBJ whole genome shotgun (WGS) entry which is preliminary data.</text>
</comment>
<dbReference type="GeneID" id="41989513"/>
<gene>
    <name evidence="1" type="ORF">FIESC28_00066</name>
</gene>
<sequence length="400" mass="45338">MSEQSFDSQLQSSFITRFPRELRDKVYLELWRSCGLRQHIIWHHDKNDVTKSHFCRWQCTTPFEVEDGLQQAINKTRMELGVALGESFSNETYALQLYSAWKNHFACGERIGQVYGDDASPGVTMCSSPTPCWSQTSEGSATWSPYLNIVALNLFVGFCKVPDRWNQDCQVAIPPPGFRTYGRHIELSLEPVFPMLLPSSSPIITPELQERHSSSDFHALRLDLLQNLTALNVWIAARSTVLLLDENADNMDQSPYDITQLGVESIKEALAPLKQVQNITLSMPLVSDTDIEDDYIVACASDSEDGHIVDAAHLRIWRRGSGDRFHPALLPVFEVDHFSSNVHSTEERSVKLSYNPGLVTHVRYATERDVSTVSSDRGFLSRLMESIWSKGKWLKKNGER</sequence>
<proteinExistence type="predicted"/>
<dbReference type="OrthoDB" id="4757095at2759"/>
<dbReference type="RefSeq" id="XP_031021713.1">
    <property type="nucleotide sequence ID" value="XM_031154217.1"/>
</dbReference>
<accession>A0A366SDT7</accession>
<dbReference type="AlphaFoldDB" id="A0A366SDT7"/>
<protein>
    <submittedName>
        <fullName evidence="1">Uncharacterized protein</fullName>
    </submittedName>
</protein>
<dbReference type="EMBL" id="QKXC01000002">
    <property type="protein sequence ID" value="RBR27122.1"/>
    <property type="molecule type" value="Genomic_DNA"/>
</dbReference>
<evidence type="ECO:0000313" key="1">
    <source>
        <dbReference type="EMBL" id="RBR27122.1"/>
    </source>
</evidence>
<reference evidence="1 2" key="1">
    <citation type="submission" date="2018-06" db="EMBL/GenBank/DDBJ databases">
        <title>Fusarium incarnatum-equiseti species complex species 28.</title>
        <authorList>
            <person name="Gardiner D.M."/>
        </authorList>
    </citation>
    <scope>NUCLEOTIDE SEQUENCE [LARGE SCALE GENOMIC DNA]</scope>
    <source>
        <strain evidence="1 2">FIESC_28</strain>
    </source>
</reference>
<organism evidence="1 2">
    <name type="scientific">Fusarium coffeatum</name>
    <dbReference type="NCBI Taxonomy" id="231269"/>
    <lineage>
        <taxon>Eukaryota</taxon>
        <taxon>Fungi</taxon>
        <taxon>Dikarya</taxon>
        <taxon>Ascomycota</taxon>
        <taxon>Pezizomycotina</taxon>
        <taxon>Sordariomycetes</taxon>
        <taxon>Hypocreomycetidae</taxon>
        <taxon>Hypocreales</taxon>
        <taxon>Nectriaceae</taxon>
        <taxon>Fusarium</taxon>
        <taxon>Fusarium incarnatum-equiseti species complex</taxon>
    </lineage>
</organism>
<name>A0A366SDT7_9HYPO</name>
<dbReference type="Proteomes" id="UP000253153">
    <property type="component" value="Unassembled WGS sequence"/>
</dbReference>
<evidence type="ECO:0000313" key="2">
    <source>
        <dbReference type="Proteomes" id="UP000253153"/>
    </source>
</evidence>
<keyword evidence="2" id="KW-1185">Reference proteome</keyword>